<dbReference type="EMBL" id="FUEG01000017">
    <property type="protein sequence ID" value="SJL12439.1"/>
    <property type="molecule type" value="Genomic_DNA"/>
</dbReference>
<keyword evidence="2" id="KW-1185">Reference proteome</keyword>
<name>A0A284RUI8_ARMOS</name>
<evidence type="ECO:0000313" key="1">
    <source>
        <dbReference type="EMBL" id="SJL12439.1"/>
    </source>
</evidence>
<proteinExistence type="predicted"/>
<organism evidence="1 2">
    <name type="scientific">Armillaria ostoyae</name>
    <name type="common">Armillaria root rot fungus</name>
    <dbReference type="NCBI Taxonomy" id="47428"/>
    <lineage>
        <taxon>Eukaryota</taxon>
        <taxon>Fungi</taxon>
        <taxon>Dikarya</taxon>
        <taxon>Basidiomycota</taxon>
        <taxon>Agaricomycotina</taxon>
        <taxon>Agaricomycetes</taxon>
        <taxon>Agaricomycetidae</taxon>
        <taxon>Agaricales</taxon>
        <taxon>Marasmiineae</taxon>
        <taxon>Physalacriaceae</taxon>
        <taxon>Armillaria</taxon>
    </lineage>
</organism>
<sequence length="166" mass="18715">MEDGELPWAPAIEERLRAAMRDIQFGTVTNWFELVKDSLNPVLNSGRTGCGRYQRGLPEWKNTKLRWLRIGHLIPHFYGLFHLPISSSPSLHPITDYVPGIVIEYIQGISMGSLQPGVDIPRPVAEDIADRVMDAFRTIKAEECDAQRHAHRQYSSARLGPITGPD</sequence>
<protein>
    <submittedName>
        <fullName evidence="1">Uncharacterized protein</fullName>
    </submittedName>
</protein>
<dbReference type="OrthoDB" id="3250851at2759"/>
<gene>
    <name evidence="1" type="ORF">ARMOST_15866</name>
</gene>
<reference evidence="2" key="1">
    <citation type="journal article" date="2017" name="Nat. Ecol. Evol.">
        <title>Genome expansion and lineage-specific genetic innovations in the forest pathogenic fungi Armillaria.</title>
        <authorList>
            <person name="Sipos G."/>
            <person name="Prasanna A.N."/>
            <person name="Walter M.C."/>
            <person name="O'Connor E."/>
            <person name="Balint B."/>
            <person name="Krizsan K."/>
            <person name="Kiss B."/>
            <person name="Hess J."/>
            <person name="Varga T."/>
            <person name="Slot J."/>
            <person name="Riley R."/>
            <person name="Boka B."/>
            <person name="Rigling D."/>
            <person name="Barry K."/>
            <person name="Lee J."/>
            <person name="Mihaltcheva S."/>
            <person name="LaButti K."/>
            <person name="Lipzen A."/>
            <person name="Waldron R."/>
            <person name="Moloney N.M."/>
            <person name="Sperisen C."/>
            <person name="Kredics L."/>
            <person name="Vagvoelgyi C."/>
            <person name="Patrignani A."/>
            <person name="Fitzpatrick D."/>
            <person name="Nagy I."/>
            <person name="Doyle S."/>
            <person name="Anderson J.B."/>
            <person name="Grigoriev I.V."/>
            <person name="Gueldener U."/>
            <person name="Muensterkoetter M."/>
            <person name="Nagy L.G."/>
        </authorList>
    </citation>
    <scope>NUCLEOTIDE SEQUENCE [LARGE SCALE GENOMIC DNA]</scope>
    <source>
        <strain evidence="2">C18/9</strain>
    </source>
</reference>
<accession>A0A284RUI8</accession>
<evidence type="ECO:0000313" key="2">
    <source>
        <dbReference type="Proteomes" id="UP000219338"/>
    </source>
</evidence>
<dbReference type="Proteomes" id="UP000219338">
    <property type="component" value="Unassembled WGS sequence"/>
</dbReference>
<dbReference type="AlphaFoldDB" id="A0A284RUI8"/>